<gene>
    <name evidence="1" type="ORF">QUF54_00915</name>
</gene>
<evidence type="ECO:0000313" key="1">
    <source>
        <dbReference type="EMBL" id="MDM8561896.1"/>
    </source>
</evidence>
<name>A0ABT7VQF0_9GAMM</name>
<keyword evidence="2" id="KW-1185">Reference proteome</keyword>
<evidence type="ECO:0008006" key="3">
    <source>
        <dbReference type="Google" id="ProtNLM"/>
    </source>
</evidence>
<organism evidence="1 2">
    <name type="scientific">Candidatus Marithioploca araucensis</name>
    <dbReference type="NCBI Taxonomy" id="70273"/>
    <lineage>
        <taxon>Bacteria</taxon>
        <taxon>Pseudomonadati</taxon>
        <taxon>Pseudomonadota</taxon>
        <taxon>Gammaproteobacteria</taxon>
        <taxon>Thiotrichales</taxon>
        <taxon>Thiotrichaceae</taxon>
        <taxon>Candidatus Marithioploca</taxon>
    </lineage>
</organism>
<proteinExistence type="predicted"/>
<dbReference type="Proteomes" id="UP001171945">
    <property type="component" value="Unassembled WGS sequence"/>
</dbReference>
<dbReference type="EMBL" id="JAUCGM010000018">
    <property type="protein sequence ID" value="MDM8561896.1"/>
    <property type="molecule type" value="Genomic_DNA"/>
</dbReference>
<evidence type="ECO:0000313" key="2">
    <source>
        <dbReference type="Proteomes" id="UP001171945"/>
    </source>
</evidence>
<accession>A0ABT7VQF0</accession>
<sequence length="159" mass="17335">MNLLFINNRRALRAISLLALLSFLIVGCFSPAIIAEKNQSCQLVTKKLELVLYEEGSQILTSGAFSGMLESSEVCQTPECLLIIPLSALAISVTSIIVSGSIVVIGNTIHWIEKEGKCQSSTTRTIVNNLINSIKTIGGKTIQSTSELITWFKQHLKID</sequence>
<protein>
    <recommendedName>
        <fullName evidence="3">Lipoprotein</fullName>
    </recommendedName>
</protein>
<comment type="caution">
    <text evidence="1">The sequence shown here is derived from an EMBL/GenBank/DDBJ whole genome shotgun (WGS) entry which is preliminary data.</text>
</comment>
<reference evidence="1" key="1">
    <citation type="submission" date="2023-06" db="EMBL/GenBank/DDBJ databases">
        <title>Uncultivated large filamentous bacteria from sulfidic sediments reveal new species and different genomic features in energy metabolism and defense.</title>
        <authorList>
            <person name="Fonseca A."/>
        </authorList>
    </citation>
    <scope>NUCLEOTIDE SEQUENCE</scope>
    <source>
        <strain evidence="1">HSG4</strain>
    </source>
</reference>